<reference evidence="1 2" key="1">
    <citation type="journal article" date="2024" name="BMC Biol.">
        <title>Comparative genomics of Ascetosporea gives new insight into the evolutionary basis for animal parasitism in Rhizaria.</title>
        <authorList>
            <person name="Hiltunen Thoren M."/>
            <person name="Onut-Brannstrom I."/>
            <person name="Alfjorden A."/>
            <person name="Peckova H."/>
            <person name="Swords F."/>
            <person name="Hooper C."/>
            <person name="Holzer A.S."/>
            <person name="Bass D."/>
            <person name="Burki F."/>
        </authorList>
    </citation>
    <scope>NUCLEOTIDE SEQUENCE [LARGE SCALE GENOMIC DNA]</scope>
    <source>
        <strain evidence="1">20-A016</strain>
    </source>
</reference>
<evidence type="ECO:0000313" key="2">
    <source>
        <dbReference type="Proteomes" id="UP001439008"/>
    </source>
</evidence>
<dbReference type="Proteomes" id="UP001439008">
    <property type="component" value="Unassembled WGS sequence"/>
</dbReference>
<accession>A0ABV2AU99</accession>
<evidence type="ECO:0000313" key="1">
    <source>
        <dbReference type="EMBL" id="MES1923253.1"/>
    </source>
</evidence>
<comment type="caution">
    <text evidence="1">The sequence shown here is derived from an EMBL/GenBank/DDBJ whole genome shotgun (WGS) entry which is preliminary data.</text>
</comment>
<dbReference type="EMBL" id="JBDODL010005308">
    <property type="protein sequence ID" value="MES1923253.1"/>
    <property type="molecule type" value="Genomic_DNA"/>
</dbReference>
<proteinExistence type="predicted"/>
<keyword evidence="2" id="KW-1185">Reference proteome</keyword>
<sequence>MGFPQSCMDERNQDGAYSRAVDCYPNYMYMHGIPVENRDPVVYGLSSTAVCAFHETIFNVPVV</sequence>
<protein>
    <submittedName>
        <fullName evidence="1">Uncharacterized protein</fullName>
    </submittedName>
</protein>
<name>A0ABV2AU99_9EUKA</name>
<gene>
    <name evidence="1" type="ORF">MHBO_004798</name>
</gene>
<organism evidence="1 2">
    <name type="scientific">Bonamia ostreae</name>
    <dbReference type="NCBI Taxonomy" id="126728"/>
    <lineage>
        <taxon>Eukaryota</taxon>
        <taxon>Sar</taxon>
        <taxon>Rhizaria</taxon>
        <taxon>Endomyxa</taxon>
        <taxon>Ascetosporea</taxon>
        <taxon>Haplosporida</taxon>
        <taxon>Bonamia</taxon>
    </lineage>
</organism>